<dbReference type="GO" id="GO:0005634">
    <property type="term" value="C:nucleus"/>
    <property type="evidence" value="ECO:0007669"/>
    <property type="project" value="UniProtKB-SubCell"/>
</dbReference>
<gene>
    <name evidence="8" type="ORF">CI109_103865</name>
</gene>
<dbReference type="GO" id="GO:0000981">
    <property type="term" value="F:DNA-binding transcription factor activity, RNA polymerase II-specific"/>
    <property type="evidence" value="ECO:0007669"/>
    <property type="project" value="InterPro"/>
</dbReference>
<evidence type="ECO:0000313" key="8">
    <source>
        <dbReference type="EMBL" id="WWD19405.1"/>
    </source>
</evidence>
<dbReference type="SMART" id="SM00066">
    <property type="entry name" value="GAL4"/>
    <property type="match status" value="1"/>
</dbReference>
<comment type="subcellular location">
    <subcellularLocation>
        <location evidence="1">Nucleus</location>
    </subcellularLocation>
</comment>
<keyword evidence="3" id="KW-0238">DNA-binding</keyword>
<dbReference type="GO" id="GO:0008270">
    <property type="term" value="F:zinc ion binding"/>
    <property type="evidence" value="ECO:0007669"/>
    <property type="project" value="InterPro"/>
</dbReference>
<dbReference type="KEGG" id="ksn:43585742"/>
<keyword evidence="4" id="KW-0804">Transcription</keyword>
<name>A0AAJ8MXA0_9TREE</name>
<evidence type="ECO:0000256" key="6">
    <source>
        <dbReference type="SAM" id="MobiDB-lite"/>
    </source>
</evidence>
<feature type="compositionally biased region" description="Basic and acidic residues" evidence="6">
    <location>
        <begin position="64"/>
        <end position="80"/>
    </location>
</feature>
<evidence type="ECO:0000259" key="7">
    <source>
        <dbReference type="PROSITE" id="PS50048"/>
    </source>
</evidence>
<dbReference type="Pfam" id="PF00172">
    <property type="entry name" value="Zn_clus"/>
    <property type="match status" value="1"/>
</dbReference>
<accession>A0AAJ8MXA0</accession>
<dbReference type="Gene3D" id="4.10.240.10">
    <property type="entry name" value="Zn(2)-C6 fungal-type DNA-binding domain"/>
    <property type="match status" value="1"/>
</dbReference>
<evidence type="ECO:0000256" key="3">
    <source>
        <dbReference type="ARBA" id="ARBA00023125"/>
    </source>
</evidence>
<dbReference type="Proteomes" id="UP000322225">
    <property type="component" value="Chromosome 6"/>
</dbReference>
<evidence type="ECO:0000256" key="2">
    <source>
        <dbReference type="ARBA" id="ARBA00023015"/>
    </source>
</evidence>
<sequence>MSAGPIRRTTHACVQCRERKQKCGGVTSQATCIACQARKVDCSFEEEARDPRYNPYLRIQSTRSPDRSIRVVEREREARGESSQAENGKDAEEVQNQPSATHSVPAQSLPSIPLSHTSPDAAFNGPMKVLQELGADDAFDVECHDPITRQILTQGEASVAFRLRDTWLHPRYPRLVALLDQEMSRLTLRPRPADICLETVQAWMIYSHWMPIDTSSSINGTSYRSRFTESSVWQCLGLAIRWVTLLGLDKTAHLPFIEVSNTPSGQDVRNYRTMLYLTESDH</sequence>
<evidence type="ECO:0000256" key="1">
    <source>
        <dbReference type="ARBA" id="ARBA00004123"/>
    </source>
</evidence>
<evidence type="ECO:0000313" key="9">
    <source>
        <dbReference type="Proteomes" id="UP000322225"/>
    </source>
</evidence>
<dbReference type="PANTHER" id="PTHR31845:SF17">
    <property type="entry name" value="ZN(II)2CYS6 TRANSCRIPTION FACTOR (EUROFUNG)"/>
    <property type="match status" value="1"/>
</dbReference>
<dbReference type="AlphaFoldDB" id="A0AAJ8MXA0"/>
<dbReference type="PROSITE" id="PS50048">
    <property type="entry name" value="ZN2_CY6_FUNGAL_2"/>
    <property type="match status" value="1"/>
</dbReference>
<dbReference type="PROSITE" id="PS00463">
    <property type="entry name" value="ZN2_CY6_FUNGAL_1"/>
    <property type="match status" value="1"/>
</dbReference>
<evidence type="ECO:0000256" key="5">
    <source>
        <dbReference type="ARBA" id="ARBA00023242"/>
    </source>
</evidence>
<feature type="compositionally biased region" description="Polar residues" evidence="6">
    <location>
        <begin position="94"/>
        <end position="118"/>
    </location>
</feature>
<dbReference type="InterPro" id="IPR001138">
    <property type="entry name" value="Zn2Cys6_DnaBD"/>
</dbReference>
<evidence type="ECO:0000256" key="4">
    <source>
        <dbReference type="ARBA" id="ARBA00023163"/>
    </source>
</evidence>
<dbReference type="InterPro" id="IPR036864">
    <property type="entry name" value="Zn2-C6_fun-type_DNA-bd_sf"/>
</dbReference>
<protein>
    <recommendedName>
        <fullName evidence="7">Zn(2)-C6 fungal-type domain-containing protein</fullName>
    </recommendedName>
</protein>
<dbReference type="PANTHER" id="PTHR31845">
    <property type="entry name" value="FINGER DOMAIN PROTEIN, PUTATIVE-RELATED"/>
    <property type="match status" value="1"/>
</dbReference>
<dbReference type="CDD" id="cd00067">
    <property type="entry name" value="GAL4"/>
    <property type="match status" value="1"/>
</dbReference>
<dbReference type="RefSeq" id="XP_065823455.1">
    <property type="nucleotide sequence ID" value="XM_065967383.1"/>
</dbReference>
<feature type="region of interest" description="Disordered" evidence="6">
    <location>
        <begin position="55"/>
        <end position="120"/>
    </location>
</feature>
<keyword evidence="5" id="KW-0539">Nucleus</keyword>
<reference evidence="8" key="2">
    <citation type="submission" date="2024-01" db="EMBL/GenBank/DDBJ databases">
        <title>Comparative genomics of Cryptococcus and Kwoniella reveals pathogenesis evolution and contrasting modes of karyotype evolution via chromosome fusion or intercentromeric recombination.</title>
        <authorList>
            <person name="Coelho M.A."/>
            <person name="David-Palma M."/>
            <person name="Shea T."/>
            <person name="Bowers K."/>
            <person name="McGinley-Smith S."/>
            <person name="Mohammad A.W."/>
            <person name="Gnirke A."/>
            <person name="Yurkov A.M."/>
            <person name="Nowrousian M."/>
            <person name="Sun S."/>
            <person name="Cuomo C.A."/>
            <person name="Heitman J."/>
        </authorList>
    </citation>
    <scope>NUCLEOTIDE SEQUENCE</scope>
    <source>
        <strain evidence="8">CBS 12478</strain>
    </source>
</reference>
<reference evidence="8" key="1">
    <citation type="submission" date="2017-08" db="EMBL/GenBank/DDBJ databases">
        <authorList>
            <person name="Cuomo C."/>
            <person name="Billmyre B."/>
            <person name="Heitman J."/>
        </authorList>
    </citation>
    <scope>NUCLEOTIDE SEQUENCE</scope>
    <source>
        <strain evidence="8">CBS 12478</strain>
    </source>
</reference>
<dbReference type="SUPFAM" id="SSF57701">
    <property type="entry name" value="Zn2/Cys6 DNA-binding domain"/>
    <property type="match status" value="1"/>
</dbReference>
<keyword evidence="9" id="KW-1185">Reference proteome</keyword>
<dbReference type="GeneID" id="43585742"/>
<organism evidence="8 9">
    <name type="scientific">Kwoniella shandongensis</name>
    <dbReference type="NCBI Taxonomy" id="1734106"/>
    <lineage>
        <taxon>Eukaryota</taxon>
        <taxon>Fungi</taxon>
        <taxon>Dikarya</taxon>
        <taxon>Basidiomycota</taxon>
        <taxon>Agaricomycotina</taxon>
        <taxon>Tremellomycetes</taxon>
        <taxon>Tremellales</taxon>
        <taxon>Cryptococcaceae</taxon>
        <taxon>Kwoniella</taxon>
    </lineage>
</organism>
<feature type="domain" description="Zn(2)-C6 fungal-type" evidence="7">
    <location>
        <begin position="12"/>
        <end position="44"/>
    </location>
</feature>
<dbReference type="EMBL" id="CP144056">
    <property type="protein sequence ID" value="WWD19405.1"/>
    <property type="molecule type" value="Genomic_DNA"/>
</dbReference>
<dbReference type="InterPro" id="IPR051089">
    <property type="entry name" value="prtT"/>
</dbReference>
<dbReference type="GO" id="GO:0000976">
    <property type="term" value="F:transcription cis-regulatory region binding"/>
    <property type="evidence" value="ECO:0007669"/>
    <property type="project" value="TreeGrafter"/>
</dbReference>
<keyword evidence="2" id="KW-0805">Transcription regulation</keyword>
<proteinExistence type="predicted"/>